<reference evidence="2 3" key="1">
    <citation type="submission" date="2018-07" db="EMBL/GenBank/DDBJ databases">
        <title>A high quality draft genome assembly of the barn swallow (H. rustica rustica).</title>
        <authorList>
            <person name="Formenti G."/>
            <person name="Chiara M."/>
            <person name="Poveda L."/>
            <person name="Francoijs K.-J."/>
            <person name="Bonisoli-Alquati A."/>
            <person name="Canova L."/>
            <person name="Gianfranceschi L."/>
            <person name="Horner D.S."/>
            <person name="Saino N."/>
        </authorList>
    </citation>
    <scope>NUCLEOTIDE SEQUENCE [LARGE SCALE GENOMIC DNA]</scope>
    <source>
        <strain evidence="2">Chelidonia</strain>
        <tissue evidence="2">Blood</tissue>
    </source>
</reference>
<name>A0A3M0K570_HIRRU</name>
<dbReference type="Proteomes" id="UP000269221">
    <property type="component" value="Unassembled WGS sequence"/>
</dbReference>
<keyword evidence="3" id="KW-1185">Reference proteome</keyword>
<gene>
    <name evidence="2" type="ORF">DUI87_14585</name>
</gene>
<dbReference type="EMBL" id="QRBI01000117">
    <property type="protein sequence ID" value="RMC08343.1"/>
    <property type="molecule type" value="Genomic_DNA"/>
</dbReference>
<protein>
    <submittedName>
        <fullName evidence="2">Uncharacterized protein</fullName>
    </submittedName>
</protein>
<accession>A0A3M0K570</accession>
<feature type="region of interest" description="Disordered" evidence="1">
    <location>
        <begin position="1"/>
        <end position="109"/>
    </location>
</feature>
<sequence>MSTEENRAGEGSGAQGEAERAGKGAQLGKEPQEGPSGFAQLPDRRGQPGGSGSAPREQGQEKEQPQAVPGEAQVGHQEEFLHGKHGQELSGAAQGGVGESPLLEVSKEGREEVALSALGWGRGTGRIPDDVDSVSGRRNVVGNLASEVTLEVPLPSGSVPMETPPLDREFLGLQKL</sequence>
<evidence type="ECO:0000313" key="3">
    <source>
        <dbReference type="Proteomes" id="UP000269221"/>
    </source>
</evidence>
<evidence type="ECO:0000313" key="2">
    <source>
        <dbReference type="EMBL" id="RMC08343.1"/>
    </source>
</evidence>
<organism evidence="2 3">
    <name type="scientific">Hirundo rustica rustica</name>
    <dbReference type="NCBI Taxonomy" id="333673"/>
    <lineage>
        <taxon>Eukaryota</taxon>
        <taxon>Metazoa</taxon>
        <taxon>Chordata</taxon>
        <taxon>Craniata</taxon>
        <taxon>Vertebrata</taxon>
        <taxon>Euteleostomi</taxon>
        <taxon>Archelosauria</taxon>
        <taxon>Archosauria</taxon>
        <taxon>Dinosauria</taxon>
        <taxon>Saurischia</taxon>
        <taxon>Theropoda</taxon>
        <taxon>Coelurosauria</taxon>
        <taxon>Aves</taxon>
        <taxon>Neognathae</taxon>
        <taxon>Neoaves</taxon>
        <taxon>Telluraves</taxon>
        <taxon>Australaves</taxon>
        <taxon>Passeriformes</taxon>
        <taxon>Sylvioidea</taxon>
        <taxon>Hirundinidae</taxon>
        <taxon>Hirundo</taxon>
    </lineage>
</organism>
<feature type="compositionally biased region" description="Basic and acidic residues" evidence="1">
    <location>
        <begin position="76"/>
        <end position="87"/>
    </location>
</feature>
<dbReference type="OrthoDB" id="677315at2759"/>
<comment type="caution">
    <text evidence="2">The sequence shown here is derived from an EMBL/GenBank/DDBJ whole genome shotgun (WGS) entry which is preliminary data.</text>
</comment>
<evidence type="ECO:0000256" key="1">
    <source>
        <dbReference type="SAM" id="MobiDB-lite"/>
    </source>
</evidence>
<dbReference type="AlphaFoldDB" id="A0A3M0K570"/>
<proteinExistence type="predicted"/>